<keyword evidence="4 5" id="KW-0472">Membrane</keyword>
<protein>
    <submittedName>
        <fullName evidence="7">Mechanosensitive ion channel protein MscS</fullName>
    </submittedName>
</protein>
<evidence type="ECO:0000256" key="3">
    <source>
        <dbReference type="ARBA" id="ARBA00022989"/>
    </source>
</evidence>
<dbReference type="InterPro" id="IPR045275">
    <property type="entry name" value="MscS_archaea/bacteria_type"/>
</dbReference>
<evidence type="ECO:0000256" key="2">
    <source>
        <dbReference type="ARBA" id="ARBA00022692"/>
    </source>
</evidence>
<evidence type="ECO:0000313" key="7">
    <source>
        <dbReference type="EMBL" id="AWB26262.1"/>
    </source>
</evidence>
<dbReference type="EMBL" id="CP028858">
    <property type="protein sequence ID" value="AWB26262.1"/>
    <property type="molecule type" value="Genomic_DNA"/>
</dbReference>
<dbReference type="SUPFAM" id="SSF50182">
    <property type="entry name" value="Sm-like ribonucleoproteins"/>
    <property type="match status" value="1"/>
</dbReference>
<gene>
    <name evidence="7" type="ORF">HARCEL1_00270</name>
</gene>
<keyword evidence="2 5" id="KW-0812">Transmembrane</keyword>
<dbReference type="KEGG" id="harc:HARCEL1_00270"/>
<dbReference type="Proteomes" id="UP000244727">
    <property type="component" value="Chromosome"/>
</dbReference>
<sequence length="261" mass="27765">MAAVGVALPDLAPIGADLLVVAVAAAIVGPAAALIVRYVARRILEEAGIEQSVEGTVFDRSIRRLGLSTIGFFALLPALFIYALTVLVALNTTQLLRTELSASATALFPNVFVAIVFVVVGLIAGDKAGLMLEERLKGVKLPQVRIVADGVKWSIFFLAALLGLTQIGIATLPLVVVLAGYLFALVVFGAVAFRVPLSAAAAGAYLLLSEPYSIGDEVVVDDHRGIVQEVDLFVTHIERDTEEYIVPNHRVLRSGIVRVRE</sequence>
<dbReference type="Gene3D" id="2.30.30.60">
    <property type="match status" value="1"/>
</dbReference>
<name>A0A2R4WXK1_9EURY</name>
<dbReference type="GeneID" id="36510895"/>
<organism evidence="7 8">
    <name type="scientific">Halococcoides cellulosivorans</name>
    <dbReference type="NCBI Taxonomy" id="1679096"/>
    <lineage>
        <taxon>Archaea</taxon>
        <taxon>Methanobacteriati</taxon>
        <taxon>Methanobacteriota</taxon>
        <taxon>Stenosarchaea group</taxon>
        <taxon>Halobacteria</taxon>
        <taxon>Halobacteriales</taxon>
        <taxon>Haloarculaceae</taxon>
        <taxon>Halococcoides</taxon>
    </lineage>
</organism>
<dbReference type="Pfam" id="PF00924">
    <property type="entry name" value="MS_channel_2nd"/>
    <property type="match status" value="1"/>
</dbReference>
<feature type="domain" description="Mechanosensitive ion channel MscS" evidence="6">
    <location>
        <begin position="201"/>
        <end position="254"/>
    </location>
</feature>
<dbReference type="AlphaFoldDB" id="A0A2R4WXK1"/>
<keyword evidence="3 5" id="KW-1133">Transmembrane helix</keyword>
<dbReference type="InterPro" id="IPR006685">
    <property type="entry name" value="MscS_channel_2nd"/>
</dbReference>
<dbReference type="InterPro" id="IPR010920">
    <property type="entry name" value="LSM_dom_sf"/>
</dbReference>
<feature type="transmembrane region" description="Helical" evidence="5">
    <location>
        <begin position="111"/>
        <end position="132"/>
    </location>
</feature>
<evidence type="ECO:0000256" key="5">
    <source>
        <dbReference type="SAM" id="Phobius"/>
    </source>
</evidence>
<dbReference type="InterPro" id="IPR023408">
    <property type="entry name" value="MscS_beta-dom_sf"/>
</dbReference>
<evidence type="ECO:0000256" key="4">
    <source>
        <dbReference type="ARBA" id="ARBA00023136"/>
    </source>
</evidence>
<keyword evidence="8" id="KW-1185">Reference proteome</keyword>
<evidence type="ECO:0000256" key="1">
    <source>
        <dbReference type="ARBA" id="ARBA00004370"/>
    </source>
</evidence>
<comment type="subcellular location">
    <subcellularLocation>
        <location evidence="1">Membrane</location>
    </subcellularLocation>
</comment>
<dbReference type="RefSeq" id="WP_108380631.1">
    <property type="nucleotide sequence ID" value="NZ_CP028858.1"/>
</dbReference>
<dbReference type="PANTHER" id="PTHR30221">
    <property type="entry name" value="SMALL-CONDUCTANCE MECHANOSENSITIVE CHANNEL"/>
    <property type="match status" value="1"/>
</dbReference>
<feature type="transmembrane region" description="Helical" evidence="5">
    <location>
        <begin position="70"/>
        <end position="91"/>
    </location>
</feature>
<evidence type="ECO:0000313" key="8">
    <source>
        <dbReference type="Proteomes" id="UP000244727"/>
    </source>
</evidence>
<feature type="transmembrane region" description="Helical" evidence="5">
    <location>
        <begin position="18"/>
        <end position="40"/>
    </location>
</feature>
<feature type="transmembrane region" description="Helical" evidence="5">
    <location>
        <begin position="181"/>
        <end position="208"/>
    </location>
</feature>
<dbReference type="GO" id="GO:0016020">
    <property type="term" value="C:membrane"/>
    <property type="evidence" value="ECO:0007669"/>
    <property type="project" value="UniProtKB-SubCell"/>
</dbReference>
<dbReference type="GO" id="GO:0008381">
    <property type="term" value="F:mechanosensitive monoatomic ion channel activity"/>
    <property type="evidence" value="ECO:0007669"/>
    <property type="project" value="InterPro"/>
</dbReference>
<accession>A0A2R4WXK1</accession>
<dbReference type="PANTHER" id="PTHR30221:SF20">
    <property type="entry name" value="SMALL-CONDUCTANCE MECHANOSENSITIVE CHANNEL"/>
    <property type="match status" value="1"/>
</dbReference>
<evidence type="ECO:0000259" key="6">
    <source>
        <dbReference type="Pfam" id="PF00924"/>
    </source>
</evidence>
<proteinExistence type="predicted"/>
<feature type="transmembrane region" description="Helical" evidence="5">
    <location>
        <begin position="153"/>
        <end position="175"/>
    </location>
</feature>
<reference evidence="7 8" key="1">
    <citation type="submission" date="2018-04" db="EMBL/GenBank/DDBJ databases">
        <title>Halococcoides cellulosivorans gen. nov., sp. nov., an extremely halophilic cellulose-utilizing haloarchaeon from hypersaline lakes.</title>
        <authorList>
            <person name="Sorokin D.Y."/>
            <person name="Toshchakov S.V."/>
            <person name="Samarov N.I."/>
            <person name="Korzhenkov A."/>
            <person name="Kublanov I.V."/>
        </authorList>
    </citation>
    <scope>NUCLEOTIDE SEQUENCE [LARGE SCALE GENOMIC DNA]</scope>
    <source>
        <strain evidence="7 8">HArcel1</strain>
    </source>
</reference>